<evidence type="ECO:0000256" key="19">
    <source>
        <dbReference type="SAM" id="Phobius"/>
    </source>
</evidence>
<dbReference type="SUPFAM" id="SSF56601">
    <property type="entry name" value="beta-lactamase/transpeptidase-like"/>
    <property type="match status" value="1"/>
</dbReference>
<accession>A0ABM7VGZ6</accession>
<evidence type="ECO:0000313" key="22">
    <source>
        <dbReference type="EMBL" id="BDD00230.1"/>
    </source>
</evidence>
<dbReference type="InterPro" id="IPR050396">
    <property type="entry name" value="Glycosyltr_51/Transpeptidase"/>
</dbReference>
<evidence type="ECO:0000256" key="16">
    <source>
        <dbReference type="ARBA" id="ARBA00034000"/>
    </source>
</evidence>
<keyword evidence="9" id="KW-0808">Transferase</keyword>
<dbReference type="PANTHER" id="PTHR32282">
    <property type="entry name" value="BINDING PROTEIN TRANSPEPTIDASE, PUTATIVE-RELATED"/>
    <property type="match status" value="1"/>
</dbReference>
<comment type="catalytic activity">
    <reaction evidence="16">
        <text>Preferential cleavage: (Ac)2-L-Lys-D-Ala-|-D-Ala. Also transpeptidation of peptidyl-alanyl moieties that are N-acyl substituents of D-alanine.</text>
        <dbReference type="EC" id="3.4.16.4"/>
    </reaction>
</comment>
<evidence type="ECO:0000256" key="12">
    <source>
        <dbReference type="ARBA" id="ARBA00022984"/>
    </source>
</evidence>
<dbReference type="InterPro" id="IPR036950">
    <property type="entry name" value="PBP_transglycosylase"/>
</dbReference>
<keyword evidence="11" id="KW-0133">Cell shape</keyword>
<keyword evidence="7" id="KW-0645">Protease</keyword>
<keyword evidence="13 19" id="KW-0472">Membrane</keyword>
<keyword evidence="12" id="KW-0573">Peptidoglycan synthesis</keyword>
<dbReference type="InterPro" id="IPR023346">
    <property type="entry name" value="Lysozyme-like_dom_sf"/>
</dbReference>
<keyword evidence="10" id="KW-0378">Hydrolase</keyword>
<evidence type="ECO:0000256" key="11">
    <source>
        <dbReference type="ARBA" id="ARBA00022960"/>
    </source>
</evidence>
<keyword evidence="8" id="KW-0328">Glycosyltransferase</keyword>
<evidence type="ECO:0000256" key="9">
    <source>
        <dbReference type="ARBA" id="ARBA00022679"/>
    </source>
</evidence>
<keyword evidence="23" id="KW-1185">Reference proteome</keyword>
<evidence type="ECO:0000256" key="13">
    <source>
        <dbReference type="ARBA" id="ARBA00023136"/>
    </source>
</evidence>
<gene>
    <name evidence="22" type="primary">mrcA_2</name>
    <name evidence="22" type="ORF">PEPS_25100</name>
</gene>
<evidence type="ECO:0000256" key="6">
    <source>
        <dbReference type="ARBA" id="ARBA00022645"/>
    </source>
</evidence>
<evidence type="ECO:0000256" key="5">
    <source>
        <dbReference type="ARBA" id="ARBA00022475"/>
    </source>
</evidence>
<dbReference type="InterPro" id="IPR012338">
    <property type="entry name" value="Beta-lactam/transpept-like"/>
</dbReference>
<evidence type="ECO:0000256" key="17">
    <source>
        <dbReference type="ARBA" id="ARBA00049902"/>
    </source>
</evidence>
<comment type="catalytic activity">
    <reaction evidence="17">
        <text>[GlcNAc-(1-&gt;4)-Mur2Ac(oyl-L-Ala-gamma-D-Glu-L-Lys-D-Ala-D-Ala)](n)-di-trans,octa-cis-undecaprenyl diphosphate + beta-D-GlcNAc-(1-&gt;4)-Mur2Ac(oyl-L-Ala-gamma-D-Glu-L-Lys-D-Ala-D-Ala)-di-trans,octa-cis-undecaprenyl diphosphate = [GlcNAc-(1-&gt;4)-Mur2Ac(oyl-L-Ala-gamma-D-Glu-L-Lys-D-Ala-D-Ala)](n+1)-di-trans,octa-cis-undecaprenyl diphosphate + di-trans,octa-cis-undecaprenyl diphosphate + H(+)</text>
        <dbReference type="Rhea" id="RHEA:23708"/>
        <dbReference type="Rhea" id="RHEA-COMP:9602"/>
        <dbReference type="Rhea" id="RHEA-COMP:9603"/>
        <dbReference type="ChEBI" id="CHEBI:15378"/>
        <dbReference type="ChEBI" id="CHEBI:58405"/>
        <dbReference type="ChEBI" id="CHEBI:60033"/>
        <dbReference type="ChEBI" id="CHEBI:78435"/>
        <dbReference type="EC" id="2.4.99.28"/>
    </reaction>
</comment>
<dbReference type="InterPro" id="IPR001460">
    <property type="entry name" value="PCN-bd_Tpept"/>
</dbReference>
<evidence type="ECO:0000256" key="8">
    <source>
        <dbReference type="ARBA" id="ARBA00022676"/>
    </source>
</evidence>
<sequence>MEETEKEVQTPKKSSKTRKWVRGIVWASWLIVLGGFLSIYFIVHAISVDMNGLFGGLPSYKSLENPKNDLSSEIYSADGKLLGKYFRTNRTNVPYDSLSPNVIHALVDTEDDSFFDHSGISFKDLIRVGVKSIILRQGAGGGSTLSQQLAKNLYSTRGDEFEGSLVKNIGNRTIRRGVDLFIVKMKEWIIAVQLERRFTKKEILAMYLNTVPYGSNAFGIQVAAKTFFNKDQKDLNVQEAATLVGVINAPTRYSPKNHPKRSQNKRNMVLGQMLAYGDLTQAQFDSLKVLPIELQYKMDNNNHGMAPYFRNAIRPWLMKWAKNNGIDLWEDGIKIYTTIDSRMQTLAEKALDDHMKALQAKFNHSWDGHNPWIDEKGKEIPNFIENQIKRTHAYRALVKEFGASSDSVDYYLNVKHPMTVFSWQGDVDTLMSTMDSLRYYKRFLQAGFMAMDPHNGYVKAWVGGINYDHFKYDHVMQGKRQPGSTFKPMVYGTAIENGYSPCYQVKDMPYTFQLPKGSTKPTWTPQNADGKFTGENMTLRQAMAKSVNSITAFVMDKVGPRQVVDFASRLGIDIPKSQAVPALALGIADVSVYELVGAYGTFVNKGVYVRPNFITRIEDKFGNVIQEFPPQTKEAISEETAYLMVYMLRGAAEEQGGTAVGLSWELKHNNEIGGKTGTTQNASDGWFMGVTKDLICGTWVGGDSRSIHFKNWYQGQGARTARPIYDKFMRDVYKDESLGITKGAFERPSKPLSTEIDCDVLNSAIYHQEEETPQAETDSTATVAPPKPKLEELDSDDIL</sequence>
<evidence type="ECO:0000256" key="14">
    <source>
        <dbReference type="ARBA" id="ARBA00023268"/>
    </source>
</evidence>
<organism evidence="22 23">
    <name type="scientific">Persicobacter psychrovividus</name>
    <dbReference type="NCBI Taxonomy" id="387638"/>
    <lineage>
        <taxon>Bacteria</taxon>
        <taxon>Pseudomonadati</taxon>
        <taxon>Bacteroidota</taxon>
        <taxon>Cytophagia</taxon>
        <taxon>Cytophagales</taxon>
        <taxon>Persicobacteraceae</taxon>
        <taxon>Persicobacter</taxon>
    </lineage>
</organism>
<comment type="similarity">
    <text evidence="4">In the N-terminal section; belongs to the glycosyltransferase 51 family.</text>
</comment>
<evidence type="ECO:0000259" key="21">
    <source>
        <dbReference type="Pfam" id="PF00912"/>
    </source>
</evidence>
<dbReference type="Pfam" id="PF00912">
    <property type="entry name" value="Transgly"/>
    <property type="match status" value="1"/>
</dbReference>
<dbReference type="Gene3D" id="1.10.3810.10">
    <property type="entry name" value="Biosynthetic peptidoglycan transglycosylase-like"/>
    <property type="match status" value="1"/>
</dbReference>
<dbReference type="RefSeq" id="WP_332919600.1">
    <property type="nucleotide sequence ID" value="NZ_AP025292.1"/>
</dbReference>
<dbReference type="Gene3D" id="3.40.710.10">
    <property type="entry name" value="DD-peptidase/beta-lactamase superfamily"/>
    <property type="match status" value="2"/>
</dbReference>
<proteinExistence type="inferred from homology"/>
<dbReference type="SUPFAM" id="SSF53955">
    <property type="entry name" value="Lysozyme-like"/>
    <property type="match status" value="1"/>
</dbReference>
<protein>
    <submittedName>
        <fullName evidence="22">Penicillin-binding protein 1A</fullName>
    </submittedName>
</protein>
<feature type="domain" description="Penicillin-binding protein transpeptidase" evidence="20">
    <location>
        <begin position="447"/>
        <end position="692"/>
    </location>
</feature>
<keyword evidence="19" id="KW-0812">Transmembrane</keyword>
<evidence type="ECO:0000256" key="3">
    <source>
        <dbReference type="ARBA" id="ARBA00007090"/>
    </source>
</evidence>
<feature type="domain" description="Glycosyl transferase family 51" evidence="21">
    <location>
        <begin position="79"/>
        <end position="273"/>
    </location>
</feature>
<evidence type="ECO:0000256" key="1">
    <source>
        <dbReference type="ARBA" id="ARBA00004236"/>
    </source>
</evidence>
<evidence type="ECO:0000256" key="4">
    <source>
        <dbReference type="ARBA" id="ARBA00007739"/>
    </source>
</evidence>
<dbReference type="Proteomes" id="UP001354989">
    <property type="component" value="Chromosome"/>
</dbReference>
<keyword evidence="19" id="KW-1133">Transmembrane helix</keyword>
<keyword evidence="14" id="KW-0511">Multifunctional enzyme</keyword>
<dbReference type="PANTHER" id="PTHR32282:SF11">
    <property type="entry name" value="PENICILLIN-BINDING PROTEIN 1B"/>
    <property type="match status" value="1"/>
</dbReference>
<evidence type="ECO:0000256" key="15">
    <source>
        <dbReference type="ARBA" id="ARBA00023316"/>
    </source>
</evidence>
<reference evidence="22 23" key="1">
    <citation type="submission" date="2021-12" db="EMBL/GenBank/DDBJ databases">
        <title>Genome sequencing of bacteria with rrn-lacking chromosome and rrn-plasmid.</title>
        <authorList>
            <person name="Anda M."/>
            <person name="Iwasaki W."/>
        </authorList>
    </citation>
    <scope>NUCLEOTIDE SEQUENCE [LARGE SCALE GENOMIC DNA]</scope>
    <source>
        <strain evidence="22 23">NBRC 101262</strain>
    </source>
</reference>
<comment type="subcellular location">
    <subcellularLocation>
        <location evidence="1">Cell membrane</location>
    </subcellularLocation>
</comment>
<feature type="region of interest" description="Disordered" evidence="18">
    <location>
        <begin position="769"/>
        <end position="799"/>
    </location>
</feature>
<evidence type="ECO:0000259" key="20">
    <source>
        <dbReference type="Pfam" id="PF00905"/>
    </source>
</evidence>
<keyword evidence="6" id="KW-0121">Carboxypeptidase</keyword>
<comment type="similarity">
    <text evidence="3">In the C-terminal section; belongs to the transpeptidase family.</text>
</comment>
<evidence type="ECO:0000256" key="10">
    <source>
        <dbReference type="ARBA" id="ARBA00022801"/>
    </source>
</evidence>
<comment type="pathway">
    <text evidence="2">Cell wall biogenesis; peptidoglycan biosynthesis.</text>
</comment>
<keyword evidence="15" id="KW-0961">Cell wall biogenesis/degradation</keyword>
<name>A0ABM7VGZ6_9BACT</name>
<evidence type="ECO:0000256" key="18">
    <source>
        <dbReference type="SAM" id="MobiDB-lite"/>
    </source>
</evidence>
<evidence type="ECO:0000313" key="23">
    <source>
        <dbReference type="Proteomes" id="UP001354989"/>
    </source>
</evidence>
<keyword evidence="5" id="KW-1003">Cell membrane</keyword>
<evidence type="ECO:0000256" key="7">
    <source>
        <dbReference type="ARBA" id="ARBA00022670"/>
    </source>
</evidence>
<dbReference type="Pfam" id="PF00905">
    <property type="entry name" value="Transpeptidase"/>
    <property type="match status" value="1"/>
</dbReference>
<feature type="transmembrane region" description="Helical" evidence="19">
    <location>
        <begin position="20"/>
        <end position="43"/>
    </location>
</feature>
<evidence type="ECO:0000256" key="2">
    <source>
        <dbReference type="ARBA" id="ARBA00004752"/>
    </source>
</evidence>
<dbReference type="EMBL" id="AP025292">
    <property type="protein sequence ID" value="BDD00230.1"/>
    <property type="molecule type" value="Genomic_DNA"/>
</dbReference>
<dbReference type="InterPro" id="IPR001264">
    <property type="entry name" value="Glyco_trans_51"/>
</dbReference>